<dbReference type="AlphaFoldDB" id="A0A0F9A1E8"/>
<comment type="caution">
    <text evidence="1">The sequence shown here is derived from an EMBL/GenBank/DDBJ whole genome shotgun (WGS) entry which is preliminary data.</text>
</comment>
<reference evidence="1" key="1">
    <citation type="journal article" date="2015" name="Nature">
        <title>Complex archaea that bridge the gap between prokaryotes and eukaryotes.</title>
        <authorList>
            <person name="Spang A."/>
            <person name="Saw J.H."/>
            <person name="Jorgensen S.L."/>
            <person name="Zaremba-Niedzwiedzka K."/>
            <person name="Martijn J."/>
            <person name="Lind A.E."/>
            <person name="van Eijk R."/>
            <person name="Schleper C."/>
            <person name="Guy L."/>
            <person name="Ettema T.J."/>
        </authorList>
    </citation>
    <scope>NUCLEOTIDE SEQUENCE</scope>
</reference>
<organism evidence="1">
    <name type="scientific">marine sediment metagenome</name>
    <dbReference type="NCBI Taxonomy" id="412755"/>
    <lineage>
        <taxon>unclassified sequences</taxon>
        <taxon>metagenomes</taxon>
        <taxon>ecological metagenomes</taxon>
    </lineage>
</organism>
<protein>
    <submittedName>
        <fullName evidence="1">Uncharacterized protein</fullName>
    </submittedName>
</protein>
<name>A0A0F9A1E8_9ZZZZ</name>
<dbReference type="EMBL" id="LAZR01048453">
    <property type="protein sequence ID" value="KKK91895.1"/>
    <property type="molecule type" value="Genomic_DNA"/>
</dbReference>
<sequence>FFVLSPTHDRIARVALRAYAEECEAVGLTELADDLYEAVERVEGGGPLYV</sequence>
<accession>A0A0F9A1E8</accession>
<gene>
    <name evidence="1" type="ORF">LCGC14_2708390</name>
</gene>
<evidence type="ECO:0000313" key="1">
    <source>
        <dbReference type="EMBL" id="KKK91895.1"/>
    </source>
</evidence>
<feature type="non-terminal residue" evidence="1">
    <location>
        <position position="1"/>
    </location>
</feature>
<proteinExistence type="predicted"/>